<keyword evidence="2" id="KW-1133">Transmembrane helix</keyword>
<dbReference type="EMBL" id="VDHJ01000003">
    <property type="protein sequence ID" value="TNL99445.1"/>
    <property type="molecule type" value="Genomic_DNA"/>
</dbReference>
<dbReference type="NCBIfam" id="TIGR03769">
    <property type="entry name" value="P_ac_wall_RPT"/>
    <property type="match status" value="2"/>
</dbReference>
<feature type="transmembrane region" description="Helical" evidence="2">
    <location>
        <begin position="589"/>
        <end position="610"/>
    </location>
</feature>
<gene>
    <name evidence="3" type="ORF">FHE74_03595</name>
</gene>
<feature type="region of interest" description="Disordered" evidence="1">
    <location>
        <begin position="506"/>
        <end position="571"/>
    </location>
</feature>
<dbReference type="Proteomes" id="UP000312032">
    <property type="component" value="Unassembled WGS sequence"/>
</dbReference>
<evidence type="ECO:0000313" key="4">
    <source>
        <dbReference type="Proteomes" id="UP000312032"/>
    </source>
</evidence>
<feature type="region of interest" description="Disordered" evidence="1">
    <location>
        <begin position="268"/>
        <end position="320"/>
    </location>
</feature>
<evidence type="ECO:0008006" key="5">
    <source>
        <dbReference type="Google" id="ProtNLM"/>
    </source>
</evidence>
<evidence type="ECO:0000256" key="2">
    <source>
        <dbReference type="SAM" id="Phobius"/>
    </source>
</evidence>
<keyword evidence="2" id="KW-0812">Transmembrane</keyword>
<dbReference type="AlphaFoldDB" id="A0A5C4U6Z1"/>
<comment type="caution">
    <text evidence="3">The sequence shown here is derived from an EMBL/GenBank/DDBJ whole genome shotgun (WGS) entry which is preliminary data.</text>
</comment>
<protein>
    <recommendedName>
        <fullName evidence="5">Cell surface protein</fullName>
    </recommendedName>
</protein>
<evidence type="ECO:0000256" key="1">
    <source>
        <dbReference type="SAM" id="MobiDB-lite"/>
    </source>
</evidence>
<dbReference type="RefSeq" id="WP_139465121.1">
    <property type="nucleotide sequence ID" value="NZ_VDHJ01000003.1"/>
</dbReference>
<proteinExistence type="predicted"/>
<keyword evidence="2" id="KW-0472">Membrane</keyword>
<evidence type="ECO:0000313" key="3">
    <source>
        <dbReference type="EMBL" id="TNL99445.1"/>
    </source>
</evidence>
<feature type="compositionally biased region" description="Pro residues" evidence="1">
    <location>
        <begin position="527"/>
        <end position="543"/>
    </location>
</feature>
<name>A0A5C4U6Z1_9CORY</name>
<keyword evidence="4" id="KW-1185">Reference proteome</keyword>
<sequence length="618" mass="67015">MITQSRAAESHRVRSNFFIAFLTTLALMIAGAVAPAHVAHADELKQYEGRDLLFKNHVDAAHVYEEGSDLKVGVIEGEKTLRKAEDVIVRLGPDATSSGEEMSRIVVPDKQEYSFLGKPGDVLWHATQRLHWYWPSVWPGIGAGDISEAFQADSLELHSAGIDGPGDVEVYFAEYNSEPRRVFSSTDPNFQSKKMKPREHGHFNWAFTEPGRYTFKYYVTAKRADGSEYKSDEYHIEWFVGTDKQVDLPEGSWQPLNEIQKFVAPLDGYTDEQGNPIAKDSSETSESTPPSKPSEKPSKPAEPSEPEEPSEPSEPAAPNGEEKLILDEGHTDIFSVSASQGGNPVLELSEDVTGSHVKHKPEDVELHIKSDALTTIPDKFPGAGQAYFLSETQKEGLIWPGWDTQGIRGSGLDNQIDLRFTNVEGPGTINLWSTKGFGEVASLLDGDATELTSGAVLNQKMPSHTHANWAFSEPGVYRLTVQAAGTRNGQEVLSEPAVYTFTVGDEFRGTEQGGGDASEAPSEEPSEPAPQPSKPAKPQPAPDAPIAKHKPHKQPSLPGKGNGANSVLPSFGSSQGANGSLLDQLNHSVPLMIAAASAVSVAIGFGLYHIGLNKGWFK</sequence>
<accession>A0A5C4U6Z1</accession>
<dbReference type="OrthoDB" id="4424311at2"/>
<reference evidence="3 4" key="1">
    <citation type="submission" date="2019-06" db="EMBL/GenBank/DDBJ databases">
        <authorList>
            <person name="Li J."/>
        </authorList>
    </citation>
    <scope>NUCLEOTIDE SEQUENCE [LARGE SCALE GENOMIC DNA]</scope>
    <source>
        <strain evidence="3 4">LMG 28165</strain>
    </source>
</reference>
<dbReference type="NCBIfam" id="NF038134">
    <property type="entry name" value="choice_anch_M"/>
    <property type="match status" value="2"/>
</dbReference>
<dbReference type="InterPro" id="IPR022435">
    <property type="entry name" value="Surface-anchored_actinobac"/>
</dbReference>
<organism evidence="3 4">
    <name type="scientific">Corynebacterium tapiri</name>
    <dbReference type="NCBI Taxonomy" id="1448266"/>
    <lineage>
        <taxon>Bacteria</taxon>
        <taxon>Bacillati</taxon>
        <taxon>Actinomycetota</taxon>
        <taxon>Actinomycetes</taxon>
        <taxon>Mycobacteriales</taxon>
        <taxon>Corynebacteriaceae</taxon>
        <taxon>Corynebacterium</taxon>
    </lineage>
</organism>